<proteinExistence type="predicted"/>
<dbReference type="Proteomes" id="UP000287519">
    <property type="component" value="Unassembled WGS sequence"/>
</dbReference>
<sequence>MRRAQIVRWAAEIFDKSGFEGASLVEIVEAAGMTKGASYCHFRSRRIWPGTSSPSSTGSPSLRCR</sequence>
<protein>
    <submittedName>
        <fullName evidence="3">Transcriptional regulator, TetR family</fullName>
    </submittedName>
</protein>
<dbReference type="InterPro" id="IPR001647">
    <property type="entry name" value="HTH_TetR"/>
</dbReference>
<name>A0A402C4B8_RHOWR</name>
<evidence type="ECO:0000313" key="4">
    <source>
        <dbReference type="Proteomes" id="UP000287519"/>
    </source>
</evidence>
<organism evidence="3 4">
    <name type="scientific">Rhodococcus wratislaviensis</name>
    <name type="common">Tsukamurella wratislaviensis</name>
    <dbReference type="NCBI Taxonomy" id="44752"/>
    <lineage>
        <taxon>Bacteria</taxon>
        <taxon>Bacillati</taxon>
        <taxon>Actinomycetota</taxon>
        <taxon>Actinomycetes</taxon>
        <taxon>Mycobacteriales</taxon>
        <taxon>Nocardiaceae</taxon>
        <taxon>Rhodococcus</taxon>
    </lineage>
</organism>
<accession>A0A402C4B8</accession>
<reference evidence="3 4" key="1">
    <citation type="submission" date="2018-11" db="EMBL/GenBank/DDBJ databases">
        <title>Microbial catabolism of amino acid.</title>
        <authorList>
            <person name="Hibi M."/>
            <person name="Ogawa J."/>
        </authorList>
    </citation>
    <scope>NUCLEOTIDE SEQUENCE [LARGE SCALE GENOMIC DNA]</scope>
    <source>
        <strain evidence="3 4">C31-06</strain>
    </source>
</reference>
<feature type="domain" description="HTH tetR-type" evidence="2">
    <location>
        <begin position="6"/>
        <end position="45"/>
    </location>
</feature>
<dbReference type="EMBL" id="BHYM01000019">
    <property type="protein sequence ID" value="GCE38441.1"/>
    <property type="molecule type" value="Genomic_DNA"/>
</dbReference>
<gene>
    <name evidence="3" type="ORF">Rhow_001493</name>
</gene>
<dbReference type="Pfam" id="PF00440">
    <property type="entry name" value="TetR_N"/>
    <property type="match status" value="1"/>
</dbReference>
<dbReference type="InterPro" id="IPR009057">
    <property type="entry name" value="Homeodomain-like_sf"/>
</dbReference>
<evidence type="ECO:0000256" key="1">
    <source>
        <dbReference type="ARBA" id="ARBA00023125"/>
    </source>
</evidence>
<dbReference type="Gene3D" id="1.10.357.10">
    <property type="entry name" value="Tetracycline Repressor, domain 2"/>
    <property type="match status" value="1"/>
</dbReference>
<keyword evidence="4" id="KW-1185">Reference proteome</keyword>
<evidence type="ECO:0000259" key="2">
    <source>
        <dbReference type="Pfam" id="PF00440"/>
    </source>
</evidence>
<evidence type="ECO:0000313" key="3">
    <source>
        <dbReference type="EMBL" id="GCE38441.1"/>
    </source>
</evidence>
<comment type="caution">
    <text evidence="3">The sequence shown here is derived from an EMBL/GenBank/DDBJ whole genome shotgun (WGS) entry which is preliminary data.</text>
</comment>
<dbReference type="AlphaFoldDB" id="A0A402C4B8"/>
<dbReference type="GO" id="GO:0003677">
    <property type="term" value="F:DNA binding"/>
    <property type="evidence" value="ECO:0007669"/>
    <property type="project" value="UniProtKB-KW"/>
</dbReference>
<dbReference type="SUPFAM" id="SSF46689">
    <property type="entry name" value="Homeodomain-like"/>
    <property type="match status" value="1"/>
</dbReference>
<keyword evidence="1" id="KW-0238">DNA-binding</keyword>